<feature type="transmembrane region" description="Helical" evidence="12">
    <location>
        <begin position="21"/>
        <end position="40"/>
    </location>
</feature>
<evidence type="ECO:0000256" key="4">
    <source>
        <dbReference type="ARBA" id="ARBA00022617"/>
    </source>
</evidence>
<evidence type="ECO:0000256" key="12">
    <source>
        <dbReference type="SAM" id="Phobius"/>
    </source>
</evidence>
<evidence type="ECO:0000256" key="9">
    <source>
        <dbReference type="ARBA" id="ARBA00023004"/>
    </source>
</evidence>
<dbReference type="Pfam" id="PF01292">
    <property type="entry name" value="Ni_hydr_CYTB"/>
    <property type="match status" value="1"/>
</dbReference>
<dbReference type="InterPro" id="IPR011577">
    <property type="entry name" value="Cyt_b561_bac/Ni-Hgenase"/>
</dbReference>
<dbReference type="GO" id="GO:0020037">
    <property type="term" value="F:heme binding"/>
    <property type="evidence" value="ECO:0007669"/>
    <property type="project" value="TreeGrafter"/>
</dbReference>
<reference evidence="14 15" key="1">
    <citation type="submission" date="2019-01" db="EMBL/GenBank/DDBJ databases">
        <authorList>
            <person name="Brito A."/>
        </authorList>
    </citation>
    <scope>NUCLEOTIDE SEQUENCE [LARGE SCALE GENOMIC DNA]</scope>
    <source>
        <strain evidence="14">1</strain>
    </source>
</reference>
<comment type="similarity">
    <text evidence="11">Belongs to the cytochrome b561 family.</text>
</comment>
<dbReference type="AlphaFoldDB" id="A0A563W3G2"/>
<feature type="transmembrane region" description="Helical" evidence="12">
    <location>
        <begin position="151"/>
        <end position="168"/>
    </location>
</feature>
<dbReference type="GO" id="GO:0022904">
    <property type="term" value="P:respiratory electron transport chain"/>
    <property type="evidence" value="ECO:0007669"/>
    <property type="project" value="InterPro"/>
</dbReference>
<keyword evidence="7" id="KW-0249">Electron transport</keyword>
<keyword evidence="5 12" id="KW-0812">Transmembrane</keyword>
<feature type="domain" description="Cytochrome b561 bacterial/Ni-hydrogenase" evidence="13">
    <location>
        <begin position="20"/>
        <end position="167"/>
    </location>
</feature>
<dbReference type="OrthoDB" id="556859at2"/>
<evidence type="ECO:0000256" key="2">
    <source>
        <dbReference type="ARBA" id="ARBA00022448"/>
    </source>
</evidence>
<dbReference type="GO" id="GO:0046872">
    <property type="term" value="F:metal ion binding"/>
    <property type="evidence" value="ECO:0007669"/>
    <property type="project" value="UniProtKB-KW"/>
</dbReference>
<evidence type="ECO:0000259" key="13">
    <source>
        <dbReference type="Pfam" id="PF01292"/>
    </source>
</evidence>
<protein>
    <recommendedName>
        <fullName evidence="13">Cytochrome b561 bacterial/Ni-hydrogenase domain-containing protein</fullName>
    </recommendedName>
</protein>
<accession>A0A563W3G2</accession>
<evidence type="ECO:0000256" key="7">
    <source>
        <dbReference type="ARBA" id="ARBA00022982"/>
    </source>
</evidence>
<dbReference type="GO" id="GO:0009055">
    <property type="term" value="F:electron transfer activity"/>
    <property type="evidence" value="ECO:0007669"/>
    <property type="project" value="InterPro"/>
</dbReference>
<gene>
    <name evidence="14" type="ORF">H1P_70060</name>
</gene>
<dbReference type="PANTHER" id="PTHR30529">
    <property type="entry name" value="CYTOCHROME B561"/>
    <property type="match status" value="1"/>
</dbReference>
<evidence type="ECO:0000256" key="11">
    <source>
        <dbReference type="ARBA" id="ARBA00037975"/>
    </source>
</evidence>
<evidence type="ECO:0000313" key="15">
    <source>
        <dbReference type="Proteomes" id="UP000320055"/>
    </source>
</evidence>
<dbReference type="InterPro" id="IPR052168">
    <property type="entry name" value="Cytochrome_b561_oxidase"/>
</dbReference>
<organism evidence="14 15">
    <name type="scientific">Hyella patelloides LEGE 07179</name>
    <dbReference type="NCBI Taxonomy" id="945734"/>
    <lineage>
        <taxon>Bacteria</taxon>
        <taxon>Bacillati</taxon>
        <taxon>Cyanobacteriota</taxon>
        <taxon>Cyanophyceae</taxon>
        <taxon>Pleurocapsales</taxon>
        <taxon>Hyellaceae</taxon>
        <taxon>Hyella</taxon>
    </lineage>
</organism>
<evidence type="ECO:0000256" key="5">
    <source>
        <dbReference type="ARBA" id="ARBA00022692"/>
    </source>
</evidence>
<name>A0A563W3G2_9CYAN</name>
<proteinExistence type="inferred from homology"/>
<keyword evidence="9" id="KW-0408">Iron</keyword>
<keyword evidence="4" id="KW-0349">Heme</keyword>
<evidence type="ECO:0000256" key="8">
    <source>
        <dbReference type="ARBA" id="ARBA00022989"/>
    </source>
</evidence>
<evidence type="ECO:0000256" key="6">
    <source>
        <dbReference type="ARBA" id="ARBA00022723"/>
    </source>
</evidence>
<dbReference type="EMBL" id="CAACVJ010000667">
    <property type="protein sequence ID" value="VEP18177.1"/>
    <property type="molecule type" value="Genomic_DNA"/>
</dbReference>
<keyword evidence="2" id="KW-0813">Transport</keyword>
<dbReference type="PANTHER" id="PTHR30529:SF1">
    <property type="entry name" value="CYTOCHROME B561 HOMOLOG 2"/>
    <property type="match status" value="1"/>
</dbReference>
<keyword evidence="10 12" id="KW-0472">Membrane</keyword>
<dbReference type="Proteomes" id="UP000320055">
    <property type="component" value="Unassembled WGS sequence"/>
</dbReference>
<keyword evidence="15" id="KW-1185">Reference proteome</keyword>
<feature type="transmembrane region" description="Helical" evidence="12">
    <location>
        <begin position="98"/>
        <end position="118"/>
    </location>
</feature>
<feature type="transmembrane region" description="Helical" evidence="12">
    <location>
        <begin position="60"/>
        <end position="78"/>
    </location>
</feature>
<dbReference type="InterPro" id="IPR016174">
    <property type="entry name" value="Di-haem_cyt_TM"/>
</dbReference>
<evidence type="ECO:0000313" key="14">
    <source>
        <dbReference type="EMBL" id="VEP18177.1"/>
    </source>
</evidence>
<evidence type="ECO:0000256" key="3">
    <source>
        <dbReference type="ARBA" id="ARBA00022475"/>
    </source>
</evidence>
<evidence type="ECO:0000256" key="10">
    <source>
        <dbReference type="ARBA" id="ARBA00023136"/>
    </source>
</evidence>
<keyword evidence="6" id="KW-0479">Metal-binding</keyword>
<evidence type="ECO:0000256" key="1">
    <source>
        <dbReference type="ARBA" id="ARBA00004651"/>
    </source>
</evidence>
<sequence length="189" mass="22627">MTQASRTTKPRKNSAFKNLMSIHWWMFYCYIILFFGGASMARLPRDFWGRNSLYDFHKTVGVLTMALLTWRILTLLQVWWKKYTKRLPKYSPEWMQKFALHTSLYTFMWAVPVSGFFFSNSFQSNNVRFLGIILPDLFPQNSALVELGRNLHFWLAYTFLAFIILHTLDQRKVVKGFWRRITKRRTKSS</sequence>
<dbReference type="GO" id="GO:0005886">
    <property type="term" value="C:plasma membrane"/>
    <property type="evidence" value="ECO:0007669"/>
    <property type="project" value="UniProtKB-SubCell"/>
</dbReference>
<keyword evidence="8 12" id="KW-1133">Transmembrane helix</keyword>
<keyword evidence="3" id="KW-1003">Cell membrane</keyword>
<comment type="subcellular location">
    <subcellularLocation>
        <location evidence="1">Cell membrane</location>
        <topology evidence="1">Multi-pass membrane protein</topology>
    </subcellularLocation>
</comment>
<dbReference type="SUPFAM" id="SSF81342">
    <property type="entry name" value="Transmembrane di-heme cytochromes"/>
    <property type="match status" value="1"/>
</dbReference>
<dbReference type="RefSeq" id="WP_144863538.1">
    <property type="nucleotide sequence ID" value="NZ_LR213771.1"/>
</dbReference>